<reference evidence="1 2" key="1">
    <citation type="journal article" date="2000" name="Nature">
        <title>The genome sequence of the plant pathogen Xylella fastidiosa.</title>
        <authorList>
            <person name="Simpson A.J."/>
            <person name="Reinach F.C."/>
            <person name="Arruda P."/>
            <person name="Abreu F.A."/>
            <person name="Acencio M."/>
            <person name="Alvarenga R."/>
            <person name="Alves L.M."/>
            <person name="Araya J.E."/>
            <person name="Baia G.S."/>
            <person name="Baptista C.S."/>
            <person name="Barros M.H."/>
            <person name="Bonaccorsi E.D."/>
            <person name="Bordin S."/>
            <person name="Bove J.M."/>
            <person name="Briones M.R."/>
            <person name="Bueno M.R."/>
            <person name="Camargo A.A."/>
            <person name="Camargo L.E."/>
            <person name="Carraro D.M."/>
            <person name="Carrer H."/>
            <person name="Colauto N.B."/>
            <person name="Colombo C."/>
            <person name="Costa F.F."/>
            <person name="Costa M.C."/>
            <person name="Costa-Neto C.M."/>
            <person name="Coutinho L.L."/>
            <person name="Cristofani M."/>
            <person name="Dias-Neto E."/>
            <person name="Docena C."/>
            <person name="El-Dorry H."/>
            <person name="Facincani A.P."/>
            <person name="Ferreira A.J."/>
            <person name="Ferreira V.C."/>
            <person name="Ferro J.A."/>
            <person name="Fraga J.S."/>
            <person name="Franca S.C."/>
            <person name="Franco M.C."/>
            <person name="Frohme M."/>
            <person name="Furlan L.R."/>
            <person name="Garnier M."/>
            <person name="Goldman G.H."/>
            <person name="Goldman M.H."/>
            <person name="Gomes S.L."/>
            <person name="Gruber A."/>
            <person name="Ho P.L."/>
            <person name="Hoheisel J.D."/>
            <person name="Junqueira M.L."/>
            <person name="Kemper E.L."/>
            <person name="Kitajima J.P."/>
            <person name="Krieger J.E."/>
            <person name="Kuramae E.E."/>
            <person name="Laigret F."/>
            <person name="Lambais M.R."/>
            <person name="Leite L.C."/>
            <person name="Lemos E.G."/>
            <person name="Lemos M.V."/>
            <person name="Lopes S.A."/>
            <person name="Lopes C.R."/>
            <person name="Machado J.A."/>
            <person name="Machado M.A."/>
            <person name="Madeira A.M."/>
            <person name="Madeira H.M."/>
            <person name="Marino C.L."/>
            <person name="Marques M.V."/>
            <person name="Martins E.A."/>
            <person name="Martins E.M."/>
            <person name="Matsukuma A.Y."/>
            <person name="Menck C.F."/>
            <person name="Miracca E.C."/>
            <person name="Miyaki C.Y."/>
            <person name="Monteriro-Vitorello C.B."/>
            <person name="Moon D.H."/>
            <person name="Nagai M.A."/>
            <person name="Nascimento A.L."/>
            <person name="Netto L.E."/>
            <person name="Nhani A.Jr."/>
            <person name="Nobrega F.G."/>
            <person name="Nunes L.R."/>
            <person name="Oliveira M.A."/>
            <person name="de Oliveira M.C."/>
            <person name="de Oliveira R.C."/>
            <person name="Palmieri D.A."/>
            <person name="Paris A."/>
            <person name="Peixoto B.R."/>
            <person name="Pereira G.A."/>
            <person name="Pereira H.A.Jr."/>
            <person name="Pesquero J.B."/>
            <person name="Quaggio R.B."/>
            <person name="Roberto P.G."/>
            <person name="Rodrigues V."/>
            <person name="de M Rosa A.J."/>
            <person name="de Rosa V.E.Jr."/>
            <person name="de Sa R.G."/>
            <person name="Santelli R.V."/>
            <person name="Sawasaki H.E."/>
            <person name="da Silva A.C."/>
            <person name="da Silva A.M."/>
            <person name="da Silva F.R."/>
            <person name="da Silva W.A.Jr."/>
            <person name="da Silveira J.F."/>
            <person name="Silvestri M.L."/>
            <person name="Siqueira W.J."/>
            <person name="de Souza A.A."/>
            <person name="de Souza A.P."/>
            <person name="Terenzi M.F."/>
            <person name="Truffi D."/>
            <person name="Tsai S.M."/>
            <person name="Tsuhako M.H."/>
            <person name="Vallada H."/>
            <person name="Van Sluys M.A."/>
            <person name="Verjovski-Almeida S."/>
            <person name="Vettore A.L."/>
            <person name="Zago M.A."/>
            <person name="Zatz M."/>
            <person name="Meidanis J."/>
            <person name="Setubal J.C."/>
        </authorList>
    </citation>
    <scope>NUCLEOTIDE SEQUENCE [LARGE SCALE GENOMIC DNA]</scope>
    <source>
        <strain evidence="1 2">9a5c</strain>
    </source>
</reference>
<dbReference type="AlphaFoldDB" id="Q9PBU5"/>
<evidence type="ECO:0000313" key="2">
    <source>
        <dbReference type="Proteomes" id="UP000000812"/>
    </source>
</evidence>
<evidence type="ECO:0008006" key="3">
    <source>
        <dbReference type="Google" id="ProtNLM"/>
    </source>
</evidence>
<dbReference type="InterPro" id="IPR021829">
    <property type="entry name" value="DUF3419"/>
</dbReference>
<protein>
    <recommendedName>
        <fullName evidence="3">DUF3419 family protein</fullName>
    </recommendedName>
</protein>
<dbReference type="PIR" id="B82609">
    <property type="entry name" value="B82609"/>
</dbReference>
<sequence>MTRVYFDHLNYSLGDEDSSVEYGMLAEGIKRVVAVAGSGGRVLPLIARAPDEVICVDINDAQLAMTALRVAALRALHRHEFLGLMGYVALAVDERQRMLRDLPLSEEHRAHLLPVWEAVARGESPIYLGRFERTLQTLASVNRRVTGRNGQALFAHGDLGAQRDYLARKFPQWRWRLVLALLGNSTVLNSLLYKGEFPRKNIQGSTYGIYRDLFARLFQNTLAKTSFFLQMVFLGRLQYQEGFPIECDEGVYESAAQALRRGTSVRIVRGDIIECVRELGNVGFVSLSDVPSFLPAGTAESVLDHLRSGLEPRAHVVMRGHLRVVRPKNRGYEQIRERFATLLAAETTQLWHIDVFQKVGVPRSLT</sequence>
<accession>Q9PBU5</accession>
<dbReference type="eggNOG" id="COG5379">
    <property type="taxonomic scope" value="Bacteria"/>
</dbReference>
<dbReference type="HOGENOM" id="CLU_753915_0_0_6"/>
<evidence type="ECO:0000313" key="1">
    <source>
        <dbReference type="EMBL" id="AAF84842.1"/>
    </source>
</evidence>
<dbReference type="KEGG" id="xfa:XF_2040"/>
<dbReference type="Proteomes" id="UP000000812">
    <property type="component" value="Chromosome"/>
</dbReference>
<dbReference type="Pfam" id="PF11899">
    <property type="entry name" value="DUF3419"/>
    <property type="match status" value="1"/>
</dbReference>
<organism evidence="1 2">
    <name type="scientific">Xylella fastidiosa (strain 9a5c)</name>
    <dbReference type="NCBI Taxonomy" id="160492"/>
    <lineage>
        <taxon>Bacteria</taxon>
        <taxon>Pseudomonadati</taxon>
        <taxon>Pseudomonadota</taxon>
        <taxon>Gammaproteobacteria</taxon>
        <taxon>Lysobacterales</taxon>
        <taxon>Lysobacteraceae</taxon>
        <taxon>Xylella</taxon>
    </lineage>
</organism>
<dbReference type="STRING" id="160492.XF_2040"/>
<name>Q9PBU5_XYLFA</name>
<proteinExistence type="predicted"/>
<gene>
    <name evidence="1" type="ordered locus">XF_2040</name>
</gene>
<dbReference type="EMBL" id="AE003849">
    <property type="protein sequence ID" value="AAF84842.1"/>
    <property type="molecule type" value="Genomic_DNA"/>
</dbReference>
<dbReference type="RefSeq" id="WP_010894496.1">
    <property type="nucleotide sequence ID" value="NC_002488.3"/>
</dbReference>